<evidence type="ECO:0000256" key="6">
    <source>
        <dbReference type="ARBA" id="ARBA00023187"/>
    </source>
</evidence>
<evidence type="ECO:0000256" key="2">
    <source>
        <dbReference type="ARBA" id="ARBA00007927"/>
    </source>
</evidence>
<evidence type="ECO:0000256" key="5">
    <source>
        <dbReference type="ARBA" id="ARBA00022884"/>
    </source>
</evidence>
<evidence type="ECO:0000313" key="13">
    <source>
        <dbReference type="WBParaSite" id="PEQ_0000844201-mRNA-1"/>
    </source>
</evidence>
<keyword evidence="5" id="KW-0694">RNA-binding</keyword>
<dbReference type="InterPro" id="IPR034100">
    <property type="entry name" value="Sm_F"/>
</dbReference>
<dbReference type="InterPro" id="IPR031751">
    <property type="entry name" value="DUF4735"/>
</dbReference>
<dbReference type="PANTHER" id="PTHR11021:SF0">
    <property type="entry name" value="SMALL NUCLEAR RIBONUCLEOPROTEIN F"/>
    <property type="match status" value="1"/>
</dbReference>
<evidence type="ECO:0000256" key="9">
    <source>
        <dbReference type="ARBA" id="ARBA00030144"/>
    </source>
</evidence>
<dbReference type="Gene3D" id="2.30.30.100">
    <property type="match status" value="1"/>
</dbReference>
<keyword evidence="12" id="KW-1185">Reference proteome</keyword>
<name>A0A914RQ14_PAREQ</name>
<evidence type="ECO:0000256" key="1">
    <source>
        <dbReference type="ARBA" id="ARBA00004123"/>
    </source>
</evidence>
<evidence type="ECO:0000256" key="3">
    <source>
        <dbReference type="ARBA" id="ARBA00022664"/>
    </source>
</evidence>
<dbReference type="InterPro" id="IPR047575">
    <property type="entry name" value="Sm"/>
</dbReference>
<dbReference type="GO" id="GO:0003723">
    <property type="term" value="F:RNA binding"/>
    <property type="evidence" value="ECO:0007669"/>
    <property type="project" value="UniProtKB-KW"/>
</dbReference>
<dbReference type="GO" id="GO:0034715">
    <property type="term" value="C:pICln-Sm protein complex"/>
    <property type="evidence" value="ECO:0007669"/>
    <property type="project" value="TreeGrafter"/>
</dbReference>
<evidence type="ECO:0000256" key="7">
    <source>
        <dbReference type="ARBA" id="ARBA00023242"/>
    </source>
</evidence>
<keyword evidence="7" id="KW-0539">Nucleus</keyword>
<dbReference type="SUPFAM" id="SSF50182">
    <property type="entry name" value="Sm-like ribonucleoproteins"/>
    <property type="match status" value="1"/>
</dbReference>
<protein>
    <recommendedName>
        <fullName evidence="9">Sm protein F</fullName>
    </recommendedName>
</protein>
<sequence>MSTLQPVNPKPFLNGLTGKPIVCKLKWGIEYRGYLVSVDGYMNLQMANTEEFIDGASTGNLGEVLISGPNDMAPATVRGLSWNSARLIALVLNALSGLEKYYNHYHTELDVDGVFGLRIIQGQLNHLYMDFKERNLDSEVVDEIRNLSRCASEIANKAIPFFRYLLTHPYDVTHKAQRIDERLRWLEKEILRKRIDRTEMMWFSEKQMFACGQFGFVEICSLHVLIAILSWQHPHLGCFRKGNLDDAPISMALSPHETEFSAGDFTSRKLFNDVIHSDYCSTHSATVASGALVVFLRFLLDPGPWPEFFLADQPVMLQNITSEDQFRQYRYARWVGDSFAVQLRLSTPPELGWSPDLLAYLVLITFVCIASLVAQFSCKRRVKQMYHFAYKNL</sequence>
<dbReference type="PANTHER" id="PTHR11021">
    <property type="entry name" value="SMALL NUCLEAR RIBONUCLEOPROTEIN F SNRNP-F"/>
    <property type="match status" value="1"/>
</dbReference>
<evidence type="ECO:0000313" key="12">
    <source>
        <dbReference type="Proteomes" id="UP000887564"/>
    </source>
</evidence>
<keyword evidence="4" id="KW-0747">Spliceosome</keyword>
<dbReference type="InterPro" id="IPR001163">
    <property type="entry name" value="Sm_dom_euk/arc"/>
</dbReference>
<organism evidence="12 13">
    <name type="scientific">Parascaris equorum</name>
    <name type="common">Equine roundworm</name>
    <dbReference type="NCBI Taxonomy" id="6256"/>
    <lineage>
        <taxon>Eukaryota</taxon>
        <taxon>Metazoa</taxon>
        <taxon>Ecdysozoa</taxon>
        <taxon>Nematoda</taxon>
        <taxon>Chromadorea</taxon>
        <taxon>Rhabditida</taxon>
        <taxon>Spirurina</taxon>
        <taxon>Ascaridomorpha</taxon>
        <taxon>Ascaridoidea</taxon>
        <taxon>Ascarididae</taxon>
        <taxon>Parascaris</taxon>
    </lineage>
</organism>
<accession>A0A914RQ14</accession>
<dbReference type="CDD" id="cd01722">
    <property type="entry name" value="Sm_F"/>
    <property type="match status" value="1"/>
</dbReference>
<dbReference type="Pfam" id="PF01423">
    <property type="entry name" value="LSM"/>
    <property type="match status" value="1"/>
</dbReference>
<keyword evidence="8" id="KW-0687">Ribonucleoprotein</keyword>
<reference evidence="13" key="1">
    <citation type="submission" date="2022-11" db="UniProtKB">
        <authorList>
            <consortium name="WormBaseParasite"/>
        </authorList>
    </citation>
    <scope>IDENTIFICATION</scope>
</reference>
<dbReference type="Pfam" id="PF15882">
    <property type="entry name" value="DUF4735"/>
    <property type="match status" value="1"/>
</dbReference>
<evidence type="ECO:0000256" key="8">
    <source>
        <dbReference type="ARBA" id="ARBA00023274"/>
    </source>
</evidence>
<dbReference type="SMART" id="SM00651">
    <property type="entry name" value="Sm"/>
    <property type="match status" value="1"/>
</dbReference>
<evidence type="ECO:0000256" key="4">
    <source>
        <dbReference type="ARBA" id="ARBA00022728"/>
    </source>
</evidence>
<keyword evidence="10" id="KW-0472">Membrane</keyword>
<dbReference type="GO" id="GO:0000398">
    <property type="term" value="P:mRNA splicing, via spliceosome"/>
    <property type="evidence" value="ECO:0007669"/>
    <property type="project" value="InterPro"/>
</dbReference>
<dbReference type="InterPro" id="IPR016487">
    <property type="entry name" value="Lsm6/sSmF"/>
</dbReference>
<dbReference type="Proteomes" id="UP000887564">
    <property type="component" value="Unplaced"/>
</dbReference>
<dbReference type="PROSITE" id="PS52002">
    <property type="entry name" value="SM"/>
    <property type="match status" value="1"/>
</dbReference>
<dbReference type="InterPro" id="IPR010920">
    <property type="entry name" value="LSM_dom_sf"/>
</dbReference>
<comment type="subcellular location">
    <subcellularLocation>
        <location evidence="1">Nucleus</location>
    </subcellularLocation>
</comment>
<dbReference type="WBParaSite" id="PEQ_0000844201-mRNA-1">
    <property type="protein sequence ID" value="PEQ_0000844201-mRNA-1"/>
    <property type="gene ID" value="PEQ_0000844201"/>
</dbReference>
<evidence type="ECO:0000256" key="10">
    <source>
        <dbReference type="SAM" id="Phobius"/>
    </source>
</evidence>
<keyword evidence="6" id="KW-0508">mRNA splicing</keyword>
<keyword evidence="10" id="KW-1133">Transmembrane helix</keyword>
<dbReference type="GO" id="GO:0071013">
    <property type="term" value="C:catalytic step 2 spliceosome"/>
    <property type="evidence" value="ECO:0007669"/>
    <property type="project" value="TreeGrafter"/>
</dbReference>
<keyword evidence="3" id="KW-0507">mRNA processing</keyword>
<dbReference type="AlphaFoldDB" id="A0A914RQ14"/>
<feature type="transmembrane region" description="Helical" evidence="10">
    <location>
        <begin position="357"/>
        <end position="378"/>
    </location>
</feature>
<proteinExistence type="inferred from homology"/>
<keyword evidence="10" id="KW-0812">Transmembrane</keyword>
<feature type="domain" description="Sm" evidence="11">
    <location>
        <begin position="8"/>
        <end position="80"/>
    </location>
</feature>
<evidence type="ECO:0000259" key="11">
    <source>
        <dbReference type="PROSITE" id="PS52002"/>
    </source>
</evidence>
<dbReference type="GO" id="GO:0005685">
    <property type="term" value="C:U1 snRNP"/>
    <property type="evidence" value="ECO:0007669"/>
    <property type="project" value="TreeGrafter"/>
</dbReference>
<comment type="similarity">
    <text evidence="2">Belongs to the snRNP Sm proteins family. SmF/LSm6 subfamily.</text>
</comment>